<evidence type="ECO:0000313" key="2">
    <source>
        <dbReference type="Proteomes" id="UP000295388"/>
    </source>
</evidence>
<dbReference type="AlphaFoldDB" id="A0A4R6K2F3"/>
<gene>
    <name evidence="1" type="ORF">EV643_11871</name>
</gene>
<dbReference type="InterPro" id="IPR006748">
    <property type="entry name" value="NH2Glyco/OHUrea_AB-resist_kin"/>
</dbReference>
<keyword evidence="1" id="KW-0418">Kinase</keyword>
<protein>
    <submittedName>
        <fullName evidence="1">Streptomycin 6-kinase</fullName>
    </submittedName>
</protein>
<evidence type="ECO:0000313" key="1">
    <source>
        <dbReference type="EMBL" id="TDO43329.1"/>
    </source>
</evidence>
<dbReference type="GO" id="GO:0016301">
    <property type="term" value="F:kinase activity"/>
    <property type="evidence" value="ECO:0007669"/>
    <property type="project" value="UniProtKB-KW"/>
</dbReference>
<comment type="caution">
    <text evidence="1">The sequence shown here is derived from an EMBL/GenBank/DDBJ whole genome shotgun (WGS) entry which is preliminary data.</text>
</comment>
<sequence>MIELPSSFLAMPRWWNEGEEWLTALPMAAQEQCERWDLRLDGELAHGSNAIVLPVRRHGEPLALRMSPPGRDVTEQIHALRWWDGRGMVRLLEADPDRGAMLLERLGSSLAEVPLDEAVGILGGLMRRLAVPADPMSLSTAEIVTERGAELERDWETSGRPFDVAWLREVEQLVPTLAITDGNLAVNGDIHADQVLRGTREPWLVVDPVLRRGDIEYDLARILWMSVDLVATGDELVEHFGTLVETAELDRDRARDWVMFRTVDYWLWGLNAGLTYDPVRCDRVVRLFL</sequence>
<dbReference type="OrthoDB" id="3638028at2"/>
<dbReference type="EMBL" id="SNWQ01000018">
    <property type="protein sequence ID" value="TDO43329.1"/>
    <property type="molecule type" value="Genomic_DNA"/>
</dbReference>
<dbReference type="InterPro" id="IPR011009">
    <property type="entry name" value="Kinase-like_dom_sf"/>
</dbReference>
<dbReference type="Pfam" id="PF04655">
    <property type="entry name" value="APH_6_hur"/>
    <property type="match status" value="1"/>
</dbReference>
<dbReference type="SUPFAM" id="SSF56112">
    <property type="entry name" value="Protein kinase-like (PK-like)"/>
    <property type="match status" value="1"/>
</dbReference>
<organism evidence="1 2">
    <name type="scientific">Kribbella caucasensis</name>
    <dbReference type="NCBI Taxonomy" id="2512215"/>
    <lineage>
        <taxon>Bacteria</taxon>
        <taxon>Bacillati</taxon>
        <taxon>Actinomycetota</taxon>
        <taxon>Actinomycetes</taxon>
        <taxon>Propionibacteriales</taxon>
        <taxon>Kribbellaceae</taxon>
        <taxon>Kribbella</taxon>
    </lineage>
</organism>
<keyword evidence="1" id="KW-0808">Transferase</keyword>
<proteinExistence type="predicted"/>
<accession>A0A4R6K2F3</accession>
<dbReference type="Proteomes" id="UP000295388">
    <property type="component" value="Unassembled WGS sequence"/>
</dbReference>
<dbReference type="GO" id="GO:0019748">
    <property type="term" value="P:secondary metabolic process"/>
    <property type="evidence" value="ECO:0007669"/>
    <property type="project" value="InterPro"/>
</dbReference>
<reference evidence="1 2" key="1">
    <citation type="submission" date="2019-03" db="EMBL/GenBank/DDBJ databases">
        <title>Genomic Encyclopedia of Type Strains, Phase III (KMG-III): the genomes of soil and plant-associated and newly described type strains.</title>
        <authorList>
            <person name="Whitman W."/>
        </authorList>
    </citation>
    <scope>NUCLEOTIDE SEQUENCE [LARGE SCALE GENOMIC DNA]</scope>
    <source>
        <strain evidence="1 2">VKM Ac-2527</strain>
    </source>
</reference>
<dbReference type="GO" id="GO:0016773">
    <property type="term" value="F:phosphotransferase activity, alcohol group as acceptor"/>
    <property type="evidence" value="ECO:0007669"/>
    <property type="project" value="InterPro"/>
</dbReference>
<keyword evidence="2" id="KW-1185">Reference proteome</keyword>
<name>A0A4R6K2F3_9ACTN</name>
<dbReference type="RefSeq" id="WP_133803755.1">
    <property type="nucleotide sequence ID" value="NZ_SNWQ01000018.1"/>
</dbReference>